<dbReference type="Proteomes" id="UP000005824">
    <property type="component" value="Unassembled WGS sequence"/>
</dbReference>
<comment type="caution">
    <text evidence="2">The sequence shown here is derived from an EMBL/GenBank/DDBJ whole genome shotgun (WGS) entry which is preliminary data.</text>
</comment>
<evidence type="ECO:0008006" key="4">
    <source>
        <dbReference type="Google" id="ProtNLM"/>
    </source>
</evidence>
<dbReference type="RefSeq" id="WP_006977959.1">
    <property type="nucleotide sequence ID" value="NZ_ABVL01000002.1"/>
</dbReference>
<keyword evidence="1" id="KW-0812">Transmembrane</keyword>
<dbReference type="InParanoid" id="B4CVE5"/>
<feature type="transmembrane region" description="Helical" evidence="1">
    <location>
        <begin position="12"/>
        <end position="31"/>
    </location>
</feature>
<dbReference type="AlphaFoldDB" id="B4CVE5"/>
<evidence type="ECO:0000256" key="1">
    <source>
        <dbReference type="SAM" id="Phobius"/>
    </source>
</evidence>
<gene>
    <name evidence="2" type="ORF">CfE428DRAFT_0632</name>
</gene>
<accession>B4CVE5</accession>
<sequence precursor="true">MSPAHRTLFQRCGAIILFVGICLGALIYWSAPPATDGTVYADSALAPDDSRRYAHDTEVYFGKTGALADKWTRTVSSWSQPKPLAIIVIVVSGLLAGGCFLAARRPELKGR</sequence>
<evidence type="ECO:0000313" key="2">
    <source>
        <dbReference type="EMBL" id="EDY21387.1"/>
    </source>
</evidence>
<keyword evidence="1" id="KW-1133">Transmembrane helix</keyword>
<proteinExistence type="predicted"/>
<reference evidence="2 3" key="1">
    <citation type="journal article" date="2011" name="J. Bacteriol.">
        <title>Genome sequence of Chthoniobacter flavus Ellin428, an aerobic heterotrophic soil bacterium.</title>
        <authorList>
            <person name="Kant R."/>
            <person name="van Passel M.W."/>
            <person name="Palva A."/>
            <person name="Lucas S."/>
            <person name="Lapidus A."/>
            <person name="Glavina Del Rio T."/>
            <person name="Dalin E."/>
            <person name="Tice H."/>
            <person name="Bruce D."/>
            <person name="Goodwin L."/>
            <person name="Pitluck S."/>
            <person name="Larimer F.W."/>
            <person name="Land M.L."/>
            <person name="Hauser L."/>
            <person name="Sangwan P."/>
            <person name="de Vos W.M."/>
            <person name="Janssen P.H."/>
            <person name="Smidt H."/>
        </authorList>
    </citation>
    <scope>NUCLEOTIDE SEQUENCE [LARGE SCALE GENOMIC DNA]</scope>
    <source>
        <strain evidence="2 3">Ellin428</strain>
    </source>
</reference>
<dbReference type="EMBL" id="ABVL01000002">
    <property type="protein sequence ID" value="EDY21387.1"/>
    <property type="molecule type" value="Genomic_DNA"/>
</dbReference>
<evidence type="ECO:0000313" key="3">
    <source>
        <dbReference type="Proteomes" id="UP000005824"/>
    </source>
</evidence>
<keyword evidence="1" id="KW-0472">Membrane</keyword>
<name>B4CVE5_9BACT</name>
<protein>
    <recommendedName>
        <fullName evidence="4">Transmembrane protein</fullName>
    </recommendedName>
</protein>
<organism evidence="2 3">
    <name type="scientific">Chthoniobacter flavus Ellin428</name>
    <dbReference type="NCBI Taxonomy" id="497964"/>
    <lineage>
        <taxon>Bacteria</taxon>
        <taxon>Pseudomonadati</taxon>
        <taxon>Verrucomicrobiota</taxon>
        <taxon>Spartobacteria</taxon>
        <taxon>Chthoniobacterales</taxon>
        <taxon>Chthoniobacteraceae</taxon>
        <taxon>Chthoniobacter</taxon>
    </lineage>
</organism>
<keyword evidence="3" id="KW-1185">Reference proteome</keyword>
<feature type="transmembrane region" description="Helical" evidence="1">
    <location>
        <begin position="84"/>
        <end position="103"/>
    </location>
</feature>